<reference evidence="1 2" key="1">
    <citation type="journal article" date="2010" name="Science">
        <title>Genomic comparison of the ants Camponotus floridanus and Harpegnathos saltator.</title>
        <authorList>
            <person name="Bonasio R."/>
            <person name="Zhang G."/>
            <person name="Ye C."/>
            <person name="Mutti N.S."/>
            <person name="Fang X."/>
            <person name="Qin N."/>
            <person name="Donahue G."/>
            <person name="Yang P."/>
            <person name="Li Q."/>
            <person name="Li C."/>
            <person name="Zhang P."/>
            <person name="Huang Z."/>
            <person name="Berger S.L."/>
            <person name="Reinberg D."/>
            <person name="Wang J."/>
            <person name="Liebig J."/>
        </authorList>
    </citation>
    <scope>NUCLEOTIDE SEQUENCE [LARGE SCALE GENOMIC DNA]</scope>
    <source>
        <strain evidence="2">C129</strain>
    </source>
</reference>
<organism evidence="2">
    <name type="scientific">Camponotus floridanus</name>
    <name type="common">Florida carpenter ant</name>
    <dbReference type="NCBI Taxonomy" id="104421"/>
    <lineage>
        <taxon>Eukaryota</taxon>
        <taxon>Metazoa</taxon>
        <taxon>Ecdysozoa</taxon>
        <taxon>Arthropoda</taxon>
        <taxon>Hexapoda</taxon>
        <taxon>Insecta</taxon>
        <taxon>Pterygota</taxon>
        <taxon>Neoptera</taxon>
        <taxon>Endopterygota</taxon>
        <taxon>Hymenoptera</taxon>
        <taxon>Apocrita</taxon>
        <taxon>Aculeata</taxon>
        <taxon>Formicoidea</taxon>
        <taxon>Formicidae</taxon>
        <taxon>Formicinae</taxon>
        <taxon>Camponotus</taxon>
    </lineage>
</organism>
<dbReference type="OrthoDB" id="7547054at2759"/>
<name>E2AKP4_CAMFO</name>
<evidence type="ECO:0000313" key="2">
    <source>
        <dbReference type="Proteomes" id="UP000000311"/>
    </source>
</evidence>
<proteinExistence type="predicted"/>
<dbReference type="AlphaFoldDB" id="E2AKP4"/>
<gene>
    <name evidence="1" type="ORF">EAG_13585</name>
</gene>
<evidence type="ECO:0000313" key="1">
    <source>
        <dbReference type="EMBL" id="EFN65995.1"/>
    </source>
</evidence>
<protein>
    <submittedName>
        <fullName evidence="1">Uncharacterized protein</fullName>
    </submittedName>
</protein>
<dbReference type="Proteomes" id="UP000000311">
    <property type="component" value="Unassembled WGS sequence"/>
</dbReference>
<keyword evidence="2" id="KW-1185">Reference proteome</keyword>
<dbReference type="EMBL" id="GL440358">
    <property type="protein sequence ID" value="EFN65995.1"/>
    <property type="molecule type" value="Genomic_DNA"/>
</dbReference>
<dbReference type="InParanoid" id="E2AKP4"/>
<feature type="non-terminal residue" evidence="1">
    <location>
        <position position="108"/>
    </location>
</feature>
<dbReference type="OMA" id="ELPECTW"/>
<feature type="non-terminal residue" evidence="1">
    <location>
        <position position="1"/>
    </location>
</feature>
<accession>E2AKP4</accession>
<sequence>YSVVEFEDGLQVIPNIWLSADFKYAFWPHYTNNKRYEKAVKLMELPECTWLEHPIKRIFGKFSSYKKARKKLKDAEDLSDINSCTDTEKYLKETRKIRAAKAKSDSSN</sequence>